<gene>
    <name evidence="10" type="ORF">ENS64_02505</name>
</gene>
<dbReference type="GO" id="GO:0016763">
    <property type="term" value="F:pentosyltransferase activity"/>
    <property type="evidence" value="ECO:0007669"/>
    <property type="project" value="TreeGrafter"/>
</dbReference>
<dbReference type="PANTHER" id="PTHR33908:SF11">
    <property type="entry name" value="MEMBRANE PROTEIN"/>
    <property type="match status" value="1"/>
</dbReference>
<dbReference type="PANTHER" id="PTHR33908">
    <property type="entry name" value="MANNOSYLTRANSFERASE YKCB-RELATED"/>
    <property type="match status" value="1"/>
</dbReference>
<evidence type="ECO:0000256" key="2">
    <source>
        <dbReference type="ARBA" id="ARBA00022475"/>
    </source>
</evidence>
<evidence type="ECO:0000259" key="9">
    <source>
        <dbReference type="Pfam" id="PF13231"/>
    </source>
</evidence>
<feature type="transmembrane region" description="Helical" evidence="8">
    <location>
        <begin position="383"/>
        <end position="403"/>
    </location>
</feature>
<keyword evidence="3" id="KW-0328">Glycosyltransferase</keyword>
<feature type="transmembrane region" description="Helical" evidence="8">
    <location>
        <begin position="203"/>
        <end position="222"/>
    </location>
</feature>
<evidence type="ECO:0000256" key="7">
    <source>
        <dbReference type="ARBA" id="ARBA00023136"/>
    </source>
</evidence>
<evidence type="ECO:0000256" key="6">
    <source>
        <dbReference type="ARBA" id="ARBA00022989"/>
    </source>
</evidence>
<comment type="subcellular location">
    <subcellularLocation>
        <location evidence="1">Cell membrane</location>
        <topology evidence="1">Multi-pass membrane protein</topology>
    </subcellularLocation>
</comment>
<keyword evidence="6 8" id="KW-1133">Transmembrane helix</keyword>
<dbReference type="InterPro" id="IPR038731">
    <property type="entry name" value="RgtA/B/C-like"/>
</dbReference>
<proteinExistence type="predicted"/>
<keyword evidence="7 8" id="KW-0472">Membrane</keyword>
<keyword evidence="4" id="KW-0808">Transferase</keyword>
<dbReference type="GO" id="GO:0005886">
    <property type="term" value="C:plasma membrane"/>
    <property type="evidence" value="ECO:0007669"/>
    <property type="project" value="UniProtKB-SubCell"/>
</dbReference>
<dbReference type="InterPro" id="IPR050297">
    <property type="entry name" value="LipidA_mod_glycosyltrf_83"/>
</dbReference>
<evidence type="ECO:0000256" key="3">
    <source>
        <dbReference type="ARBA" id="ARBA00022676"/>
    </source>
</evidence>
<dbReference type="AlphaFoldDB" id="A0A7C4QTM5"/>
<organism evidence="10">
    <name type="scientific">Schlesneria paludicola</name>
    <dbReference type="NCBI Taxonomy" id="360056"/>
    <lineage>
        <taxon>Bacteria</taxon>
        <taxon>Pseudomonadati</taxon>
        <taxon>Planctomycetota</taxon>
        <taxon>Planctomycetia</taxon>
        <taxon>Planctomycetales</taxon>
        <taxon>Planctomycetaceae</taxon>
        <taxon>Schlesneria</taxon>
    </lineage>
</organism>
<evidence type="ECO:0000313" key="10">
    <source>
        <dbReference type="EMBL" id="HGT38130.1"/>
    </source>
</evidence>
<dbReference type="GO" id="GO:0009103">
    <property type="term" value="P:lipopolysaccharide biosynthetic process"/>
    <property type="evidence" value="ECO:0007669"/>
    <property type="project" value="UniProtKB-ARBA"/>
</dbReference>
<protein>
    <recommendedName>
        <fullName evidence="9">Glycosyltransferase RgtA/B/C/D-like domain-containing protein</fullName>
    </recommendedName>
</protein>
<feature type="transmembrane region" description="Helical" evidence="8">
    <location>
        <begin position="465"/>
        <end position="483"/>
    </location>
</feature>
<feature type="transmembrane region" description="Helical" evidence="8">
    <location>
        <begin position="174"/>
        <end position="191"/>
    </location>
</feature>
<evidence type="ECO:0000256" key="1">
    <source>
        <dbReference type="ARBA" id="ARBA00004651"/>
    </source>
</evidence>
<feature type="transmembrane region" description="Helical" evidence="8">
    <location>
        <begin position="19"/>
        <end position="38"/>
    </location>
</feature>
<feature type="transmembrane region" description="Helical" evidence="8">
    <location>
        <begin position="410"/>
        <end position="428"/>
    </location>
</feature>
<sequence length="590" mass="65134">MATPSDDAPCASLHIGWQLAAWLVALGVSILGLFDAIAEFSPDMAALNAVWLLAGGVCWLLVRQRPRVVPRPAREQRWSRLDTAAAAALGMLAGCLAAGSGALLGPLPPAYHDEYSYLFGAQSVLAGRWTWPSHPSHPELFDQLHVLNEGIMASRYYPGTASWMAPWLALGNPWVGHWLAGALAAAAVYGIGRELGGRRCGMIAGVLFAAAPGPALFANLLLAHHPTLLGLMVFVWGFACGQRTERWTHFLIAGMGLGCAQLCRPATAAGMALPFGIWCLISAARQRRVPAAQWLALGCPLAGALGVMLAYNQVVAGSWWTSPYQLYTEIYTPRHVYGLNNVLRGERRLGPKVLDDYDRWAENLTPSLAWRNVLNRLLATGSWTLDLPLLALTAVLAVPLCLGGDVRWRLAAWAIASLHAIHWPYWYVGIMGWHYVFESAPLWCLLCGRITDELFRAWSAGRRDVLPFWWCGLAVIAWGGMYADGPETPSRWRRGLAVIEHPRRQHADFRRWLEHTVGPTPALVLVDPRGTDPHLDFVINAPGWQSPLLVGRYRPGHTDLEAVVRDFPDRRVWYCRPDRGELRLLSPPQK</sequence>
<comment type="caution">
    <text evidence="10">The sequence shown here is derived from an EMBL/GenBank/DDBJ whole genome shotgun (WGS) entry which is preliminary data.</text>
</comment>
<feature type="transmembrane region" description="Helical" evidence="8">
    <location>
        <begin position="266"/>
        <end position="284"/>
    </location>
</feature>
<keyword evidence="2" id="KW-1003">Cell membrane</keyword>
<feature type="transmembrane region" description="Helical" evidence="8">
    <location>
        <begin position="83"/>
        <end position="104"/>
    </location>
</feature>
<reference evidence="10" key="1">
    <citation type="journal article" date="2020" name="mSystems">
        <title>Genome- and Community-Level Interaction Insights into Carbon Utilization and Element Cycling Functions of Hydrothermarchaeota in Hydrothermal Sediment.</title>
        <authorList>
            <person name="Zhou Z."/>
            <person name="Liu Y."/>
            <person name="Xu W."/>
            <person name="Pan J."/>
            <person name="Luo Z.H."/>
            <person name="Li M."/>
        </authorList>
    </citation>
    <scope>NUCLEOTIDE SEQUENCE [LARGE SCALE GENOMIC DNA]</scope>
    <source>
        <strain evidence="10">SpSt-508</strain>
    </source>
</reference>
<accession>A0A7C4QTM5</accession>
<evidence type="ECO:0000256" key="5">
    <source>
        <dbReference type="ARBA" id="ARBA00022692"/>
    </source>
</evidence>
<keyword evidence="5 8" id="KW-0812">Transmembrane</keyword>
<feature type="transmembrane region" description="Helical" evidence="8">
    <location>
        <begin position="44"/>
        <end position="62"/>
    </location>
</feature>
<dbReference type="EMBL" id="DSVQ01000006">
    <property type="protein sequence ID" value="HGT38130.1"/>
    <property type="molecule type" value="Genomic_DNA"/>
</dbReference>
<dbReference type="Pfam" id="PF13231">
    <property type="entry name" value="PMT_2"/>
    <property type="match status" value="1"/>
</dbReference>
<feature type="domain" description="Glycosyltransferase RgtA/B/C/D-like" evidence="9">
    <location>
        <begin position="178"/>
        <end position="296"/>
    </location>
</feature>
<evidence type="ECO:0000256" key="8">
    <source>
        <dbReference type="SAM" id="Phobius"/>
    </source>
</evidence>
<evidence type="ECO:0000256" key="4">
    <source>
        <dbReference type="ARBA" id="ARBA00022679"/>
    </source>
</evidence>
<name>A0A7C4QTM5_9PLAN</name>
<feature type="transmembrane region" description="Helical" evidence="8">
    <location>
        <begin position="291"/>
        <end position="311"/>
    </location>
</feature>